<evidence type="ECO:0000313" key="2">
    <source>
        <dbReference type="Proteomes" id="UP001257627"/>
    </source>
</evidence>
<keyword evidence="2" id="KW-1185">Reference proteome</keyword>
<comment type="caution">
    <text evidence="1">The sequence shown here is derived from an EMBL/GenBank/DDBJ whole genome shotgun (WGS) entry which is preliminary data.</text>
</comment>
<organism evidence="1 2">
    <name type="scientific">Streptomyces mirabilis</name>
    <dbReference type="NCBI Taxonomy" id="68239"/>
    <lineage>
        <taxon>Bacteria</taxon>
        <taxon>Bacillati</taxon>
        <taxon>Actinomycetota</taxon>
        <taxon>Actinomycetes</taxon>
        <taxon>Kitasatosporales</taxon>
        <taxon>Streptomycetaceae</taxon>
        <taxon>Streptomyces</taxon>
    </lineage>
</organism>
<dbReference type="Proteomes" id="UP001257627">
    <property type="component" value="Unassembled WGS sequence"/>
</dbReference>
<name>A0ABU3V6Y2_9ACTN</name>
<protein>
    <submittedName>
        <fullName evidence="1">Helicase associated domain-containing protein</fullName>
    </submittedName>
</protein>
<evidence type="ECO:0000313" key="1">
    <source>
        <dbReference type="EMBL" id="MDU9001947.1"/>
    </source>
</evidence>
<reference evidence="1 2" key="1">
    <citation type="submission" date="2023-02" db="EMBL/GenBank/DDBJ databases">
        <authorList>
            <person name="Maleckis M."/>
        </authorList>
    </citation>
    <scope>NUCLEOTIDE SEQUENCE [LARGE SCALE GENOMIC DNA]</scope>
    <source>
        <strain evidence="1 2">P8-A2</strain>
    </source>
</reference>
<accession>A0ABU3V6Y2</accession>
<dbReference type="EMBL" id="JARAKF010000006">
    <property type="protein sequence ID" value="MDU9001947.1"/>
    <property type="molecule type" value="Genomic_DNA"/>
</dbReference>
<sequence>MAGALAWFIDPEGAYWRRGIEAATRWLRETGKTELRVRYVFVVPDEWGAVGGYPLGRWIADLRRYHAAGSSVWRGAARTGGRGDRAG</sequence>
<dbReference type="RefSeq" id="WP_266945530.1">
    <property type="nucleotide sequence ID" value="NZ_JAPEMK010000005.1"/>
</dbReference>
<gene>
    <name evidence="1" type="ORF">PU648_59180</name>
</gene>
<proteinExistence type="predicted"/>